<sequence>MRHVLCRAALAVALINPPVAQASTDIDHLIFTSQNRNNLCAEAAINAATLINKAEFPEWQVTRAWSRECADSDEWKLYQLAFEPDGSAEAPIDRRLKARLDAARRGDTLPDAFRELLRSKAEAATVTTEDGKIVRAWLMNGYFAYTAELKAARGGKLREWAHEDLIERSDNLAYEMSVSGGTWLPSNNLARLGNQPSIGMLLSLSLMRISIGMKLDFRFGESPGPYAYFNPNSNSLQQTSRVNSLYMGCDLRYDFLRFSAFSLLASLGVGYDNLTHYAATRYSGEKPAMSDSFSIAPGLVIRYHFDEQHTIFADVSFYRHFVGFDVAPGADSLSGGYSTILFAVGMKLLTVD</sequence>
<organism evidence="2 3">
    <name type="scientific">Turneriella parva (strain ATCC BAA-1111 / DSM 21527 / NCTC 11395 / H)</name>
    <name type="common">Leptospira parva</name>
    <dbReference type="NCBI Taxonomy" id="869212"/>
    <lineage>
        <taxon>Bacteria</taxon>
        <taxon>Pseudomonadati</taxon>
        <taxon>Spirochaetota</taxon>
        <taxon>Spirochaetia</taxon>
        <taxon>Leptospirales</taxon>
        <taxon>Leptospiraceae</taxon>
        <taxon>Turneriella</taxon>
    </lineage>
</organism>
<name>I4B8C4_TURPD</name>
<accession>I4B8C4</accession>
<evidence type="ECO:0000256" key="1">
    <source>
        <dbReference type="SAM" id="SignalP"/>
    </source>
</evidence>
<dbReference type="AlphaFoldDB" id="I4B8C4"/>
<feature type="chain" id="PRO_5003686018" description="Outer membrane protein beta-barrel domain-containing protein" evidence="1">
    <location>
        <begin position="23"/>
        <end position="352"/>
    </location>
</feature>
<evidence type="ECO:0000313" key="3">
    <source>
        <dbReference type="Proteomes" id="UP000006048"/>
    </source>
</evidence>
<reference evidence="2 3" key="1">
    <citation type="submission" date="2012-06" db="EMBL/GenBank/DDBJ databases">
        <title>The complete chromosome of genome of Turneriella parva DSM 21527.</title>
        <authorList>
            <consortium name="US DOE Joint Genome Institute (JGI-PGF)"/>
            <person name="Lucas S."/>
            <person name="Han J."/>
            <person name="Lapidus A."/>
            <person name="Bruce D."/>
            <person name="Goodwin L."/>
            <person name="Pitluck S."/>
            <person name="Peters L."/>
            <person name="Kyrpides N."/>
            <person name="Mavromatis K."/>
            <person name="Ivanova N."/>
            <person name="Mikhailova N."/>
            <person name="Chertkov O."/>
            <person name="Detter J.C."/>
            <person name="Tapia R."/>
            <person name="Han C."/>
            <person name="Land M."/>
            <person name="Hauser L."/>
            <person name="Markowitz V."/>
            <person name="Cheng J.-F."/>
            <person name="Hugenholtz P."/>
            <person name="Woyke T."/>
            <person name="Wu D."/>
            <person name="Gronow S."/>
            <person name="Wellnitz S."/>
            <person name="Brambilla E."/>
            <person name="Klenk H.-P."/>
            <person name="Eisen J.A."/>
        </authorList>
    </citation>
    <scope>NUCLEOTIDE SEQUENCE [LARGE SCALE GENOMIC DNA]</scope>
    <source>
        <strain evidence="3">ATCC BAA-1111 / DSM 21527 / NCTC 11395 / H</strain>
    </source>
</reference>
<dbReference type="Proteomes" id="UP000006048">
    <property type="component" value="Chromosome"/>
</dbReference>
<dbReference type="HOGENOM" id="CLU_787419_0_0_12"/>
<keyword evidence="1" id="KW-0732">Signal</keyword>
<evidence type="ECO:0000313" key="2">
    <source>
        <dbReference type="EMBL" id="AFM13531.1"/>
    </source>
</evidence>
<protein>
    <recommendedName>
        <fullName evidence="4">Outer membrane protein beta-barrel domain-containing protein</fullName>
    </recommendedName>
</protein>
<feature type="signal peptide" evidence="1">
    <location>
        <begin position="1"/>
        <end position="22"/>
    </location>
</feature>
<dbReference type="EMBL" id="CP002959">
    <property type="protein sequence ID" value="AFM13531.1"/>
    <property type="molecule type" value="Genomic_DNA"/>
</dbReference>
<proteinExistence type="predicted"/>
<evidence type="ECO:0008006" key="4">
    <source>
        <dbReference type="Google" id="ProtNLM"/>
    </source>
</evidence>
<gene>
    <name evidence="2" type="ordered locus">Turpa_2892</name>
</gene>
<keyword evidence="3" id="KW-1185">Reference proteome</keyword>
<dbReference type="KEGG" id="tpx:Turpa_2892"/>